<evidence type="ECO:0000256" key="1">
    <source>
        <dbReference type="SAM" id="MobiDB-lite"/>
    </source>
</evidence>
<keyword evidence="3" id="KW-1185">Reference proteome</keyword>
<proteinExistence type="predicted"/>
<organism evidence="2 3">
    <name type="scientific">Deinococcus reticulitermitis</name>
    <dbReference type="NCBI Taxonomy" id="856736"/>
    <lineage>
        <taxon>Bacteria</taxon>
        <taxon>Thermotogati</taxon>
        <taxon>Deinococcota</taxon>
        <taxon>Deinococci</taxon>
        <taxon>Deinococcales</taxon>
        <taxon>Deinococcaceae</taxon>
        <taxon>Deinococcus</taxon>
    </lineage>
</organism>
<evidence type="ECO:0000313" key="2">
    <source>
        <dbReference type="EMBL" id="SEJ80968.1"/>
    </source>
</evidence>
<protein>
    <submittedName>
        <fullName evidence="2">Uncharacterized protein</fullName>
    </submittedName>
</protein>
<name>A0A1H7BU53_9DEIO</name>
<dbReference type="EMBL" id="FNZA01000020">
    <property type="protein sequence ID" value="SEJ80968.1"/>
    <property type="molecule type" value="Genomic_DNA"/>
</dbReference>
<feature type="region of interest" description="Disordered" evidence="1">
    <location>
        <begin position="159"/>
        <end position="181"/>
    </location>
</feature>
<gene>
    <name evidence="2" type="ORF">SAMN04488058_1204</name>
</gene>
<dbReference type="RefSeq" id="WP_092265464.1">
    <property type="nucleotide sequence ID" value="NZ_FNZA01000020.1"/>
</dbReference>
<dbReference type="Proteomes" id="UP000199223">
    <property type="component" value="Unassembled WGS sequence"/>
</dbReference>
<accession>A0A1H7BU53</accession>
<evidence type="ECO:0000313" key="3">
    <source>
        <dbReference type="Proteomes" id="UP000199223"/>
    </source>
</evidence>
<dbReference type="STRING" id="856736.SAMN04488058_1204"/>
<sequence length="181" mass="19374">MRRAAWLLLALPLAACGQQTVKAPQDYDLSGTISGDWGSEPRLRLSLVGVGVPSVVTKDDNQPQNVVKGAAGWSFGLDLPRTPDLAGVYQVIAYDDANNSGSYDVGERFARNRVWLVYSVRGGETPAVTVPAGLPWSGEEAIPALTVREGWNVYDRNSPLSASNPYAGPPTQKVTGYALSR</sequence>
<dbReference type="OrthoDB" id="66382at2"/>
<reference evidence="3" key="1">
    <citation type="submission" date="2016-10" db="EMBL/GenBank/DDBJ databases">
        <authorList>
            <person name="Varghese N."/>
            <person name="Submissions S."/>
        </authorList>
    </citation>
    <scope>NUCLEOTIDE SEQUENCE [LARGE SCALE GENOMIC DNA]</scope>
    <source>
        <strain evidence="3">CGMCC 1.10218</strain>
    </source>
</reference>
<dbReference type="AlphaFoldDB" id="A0A1H7BU53"/>